<feature type="coiled-coil region" evidence="1">
    <location>
        <begin position="45"/>
        <end position="72"/>
    </location>
</feature>
<proteinExistence type="predicted"/>
<evidence type="ECO:0000256" key="2">
    <source>
        <dbReference type="SAM" id="SignalP"/>
    </source>
</evidence>
<dbReference type="EMBL" id="JAUFQC010000001">
    <property type="protein sequence ID" value="MDN3609884.1"/>
    <property type="molecule type" value="Genomic_DNA"/>
</dbReference>
<feature type="chain" id="PRO_5045487221" evidence="2">
    <location>
        <begin position="22"/>
        <end position="258"/>
    </location>
</feature>
<feature type="signal peptide" evidence="2">
    <location>
        <begin position="1"/>
        <end position="21"/>
    </location>
</feature>
<dbReference type="RefSeq" id="WP_170883581.1">
    <property type="nucleotide sequence ID" value="NZ_JABEYA020000012.1"/>
</dbReference>
<gene>
    <name evidence="3" type="ORF">QWZ16_09255</name>
</gene>
<organism evidence="3 4">
    <name type="scientific">Vibrio ostreicida</name>
    <dbReference type="NCBI Taxonomy" id="526588"/>
    <lineage>
        <taxon>Bacteria</taxon>
        <taxon>Pseudomonadati</taxon>
        <taxon>Pseudomonadota</taxon>
        <taxon>Gammaproteobacteria</taxon>
        <taxon>Vibrionales</taxon>
        <taxon>Vibrionaceae</taxon>
        <taxon>Vibrio</taxon>
    </lineage>
</organism>
<dbReference type="PIRSF" id="PIRSF028069">
    <property type="entry name" value="UCP028069"/>
    <property type="match status" value="1"/>
</dbReference>
<dbReference type="Pfam" id="PF11932">
    <property type="entry name" value="DUF3450"/>
    <property type="match status" value="1"/>
</dbReference>
<keyword evidence="1" id="KW-0175">Coiled coil</keyword>
<sequence>MNLRQSSLSLLLSMAAFGVIASTLDSAQSIQSKTNASSAASQKRIDFSAENTLSLKQEVEQLEEEIKNLDIYQSHLSALIESQNQEVINISIQIDEIKTTREGLVPLMYQMISGLRTVIEKDIPIKQAQREARVVKLETLMTRADVSDAEKYRRILEAYQIELDYGSKLGWYQGKIEVENMAREVDILHLGRVSLVARSLNRTKFWSWNQGEKRWQRLDKSIKSDLDKAFDIATKQTSPSLVVLPVSTHVKQGDSDEI</sequence>
<evidence type="ECO:0000313" key="4">
    <source>
        <dbReference type="Proteomes" id="UP001238540"/>
    </source>
</evidence>
<keyword evidence="2" id="KW-0732">Signal</keyword>
<evidence type="ECO:0000313" key="3">
    <source>
        <dbReference type="EMBL" id="MDN3609884.1"/>
    </source>
</evidence>
<dbReference type="Proteomes" id="UP001238540">
    <property type="component" value="Unassembled WGS sequence"/>
</dbReference>
<keyword evidence="4" id="KW-1185">Reference proteome</keyword>
<evidence type="ECO:0000256" key="1">
    <source>
        <dbReference type="SAM" id="Coils"/>
    </source>
</evidence>
<comment type="caution">
    <text evidence="3">The sequence shown here is derived from an EMBL/GenBank/DDBJ whole genome shotgun (WGS) entry which is preliminary data.</text>
</comment>
<reference evidence="4" key="1">
    <citation type="journal article" date="2019" name="Int. J. Syst. Evol. Microbiol.">
        <title>The Global Catalogue of Microorganisms (GCM) 10K type strain sequencing project: providing services to taxonomists for standard genome sequencing and annotation.</title>
        <authorList>
            <consortium name="The Broad Institute Genomics Platform"/>
            <consortium name="The Broad Institute Genome Sequencing Center for Infectious Disease"/>
            <person name="Wu L."/>
            <person name="Ma J."/>
        </authorList>
    </citation>
    <scope>NUCLEOTIDE SEQUENCE [LARGE SCALE GENOMIC DNA]</scope>
    <source>
        <strain evidence="4">CECT 7398</strain>
    </source>
</reference>
<protein>
    <submittedName>
        <fullName evidence="3">DUF3450 domain-containing protein</fullName>
    </submittedName>
</protein>
<name>A0ABT8BU23_9VIBR</name>
<dbReference type="InterPro" id="IPR016866">
    <property type="entry name" value="UCP028069"/>
</dbReference>
<accession>A0ABT8BU23</accession>